<gene>
    <name evidence="2" type="ORF">JFL75_06415</name>
</gene>
<sequence length="313" mass="34483">MEEYISDYRVLVKGQLAFAEKFHSDYVSVVSKPSIEAEDYRELYPLLPEESLNETGEFALFNRKEGIYTAMEGDYYQGRLMTERLKAITEFRRTVGGSLLVEGWVEGAALGASITWGTSRLLMDFYDDPAFVKQLLEYVAGNQIEFLRRQIEAGAESIGVGEPVSSLLGPDLFTEFLVPLHMRYVSAIHDAGALARLHICGNIMPLFPVLEDIPYDIIDLDSPSQIGAARSVLGPDRVLLGNIDPVSMVRDGTPASISAALETCFEEAGGHRYIVGAGCEIPYDTPEENILAMSEFAGSHKPYFAGLFVAGEM</sequence>
<keyword evidence="3" id="KW-1185">Reference proteome</keyword>
<accession>A0A7T7XQ93</accession>
<proteinExistence type="predicted"/>
<dbReference type="PANTHER" id="PTHR47099">
    <property type="entry name" value="METHYLCOBAMIDE:COM METHYLTRANSFERASE MTBA"/>
    <property type="match status" value="1"/>
</dbReference>
<protein>
    <recommendedName>
        <fullName evidence="1">Uroporphyrinogen decarboxylase (URO-D) domain-containing protein</fullName>
    </recommendedName>
</protein>
<dbReference type="GO" id="GO:0006779">
    <property type="term" value="P:porphyrin-containing compound biosynthetic process"/>
    <property type="evidence" value="ECO:0007669"/>
    <property type="project" value="InterPro"/>
</dbReference>
<dbReference type="InterPro" id="IPR038071">
    <property type="entry name" value="UROD/MetE-like_sf"/>
</dbReference>
<evidence type="ECO:0000313" key="2">
    <source>
        <dbReference type="EMBL" id="QQO10544.1"/>
    </source>
</evidence>
<dbReference type="KEGG" id="bhc:JFL75_06415"/>
<evidence type="ECO:0000313" key="3">
    <source>
        <dbReference type="Proteomes" id="UP000595917"/>
    </source>
</evidence>
<dbReference type="InterPro" id="IPR052024">
    <property type="entry name" value="Methanogen_methyltrans"/>
</dbReference>
<dbReference type="PANTHER" id="PTHR47099:SF1">
    <property type="entry name" value="METHYLCOBAMIDE:COM METHYLTRANSFERASE MTBA"/>
    <property type="match status" value="1"/>
</dbReference>
<dbReference type="Gene3D" id="3.20.20.210">
    <property type="match status" value="1"/>
</dbReference>
<organism evidence="2 3">
    <name type="scientific">Breznakiella homolactica</name>
    <dbReference type="NCBI Taxonomy" id="2798577"/>
    <lineage>
        <taxon>Bacteria</taxon>
        <taxon>Pseudomonadati</taxon>
        <taxon>Spirochaetota</taxon>
        <taxon>Spirochaetia</taxon>
        <taxon>Spirochaetales</taxon>
        <taxon>Breznakiellaceae</taxon>
        <taxon>Breznakiella</taxon>
    </lineage>
</organism>
<dbReference type="GO" id="GO:0004853">
    <property type="term" value="F:uroporphyrinogen decarboxylase activity"/>
    <property type="evidence" value="ECO:0007669"/>
    <property type="project" value="InterPro"/>
</dbReference>
<dbReference type="AlphaFoldDB" id="A0A7T7XQ93"/>
<dbReference type="Proteomes" id="UP000595917">
    <property type="component" value="Chromosome"/>
</dbReference>
<dbReference type="EMBL" id="CP067089">
    <property type="protein sequence ID" value="QQO10544.1"/>
    <property type="molecule type" value="Genomic_DNA"/>
</dbReference>
<evidence type="ECO:0000259" key="1">
    <source>
        <dbReference type="Pfam" id="PF01208"/>
    </source>
</evidence>
<dbReference type="SUPFAM" id="SSF51726">
    <property type="entry name" value="UROD/MetE-like"/>
    <property type="match status" value="1"/>
</dbReference>
<reference evidence="2" key="1">
    <citation type="submission" date="2021-01" db="EMBL/GenBank/DDBJ databases">
        <title>Description of Breznakiella homolactica.</title>
        <authorList>
            <person name="Song Y."/>
            <person name="Brune A."/>
        </authorList>
    </citation>
    <scope>NUCLEOTIDE SEQUENCE</scope>
    <source>
        <strain evidence="2">RmG30</strain>
    </source>
</reference>
<dbReference type="Pfam" id="PF01208">
    <property type="entry name" value="URO-D"/>
    <property type="match status" value="1"/>
</dbReference>
<dbReference type="InterPro" id="IPR000257">
    <property type="entry name" value="Uroporphyrinogen_deCOase"/>
</dbReference>
<name>A0A7T7XQ93_9SPIR</name>
<feature type="domain" description="Uroporphyrinogen decarboxylase (URO-D)" evidence="1">
    <location>
        <begin position="83"/>
        <end position="297"/>
    </location>
</feature>